<keyword evidence="1" id="KW-0812">Transmembrane</keyword>
<dbReference type="GeneID" id="58228627"/>
<gene>
    <name evidence="3" type="ORF">CWC05_03105</name>
    <name evidence="2" type="ORF">TW72_09000</name>
</gene>
<evidence type="ECO:0000313" key="2">
    <source>
        <dbReference type="EMBL" id="KJY99763.1"/>
    </source>
</evidence>
<dbReference type="PATRIC" id="fig|151081.8.peg.384"/>
<dbReference type="EMBL" id="JXXZ01000007">
    <property type="protein sequence ID" value="KJY99763.1"/>
    <property type="molecule type" value="Genomic_DNA"/>
</dbReference>
<reference evidence="3" key="4">
    <citation type="submission" date="2019-09" db="EMBL/GenBank/DDBJ databases">
        <title>Co-occurence of chitin degradation, pigmentation and bioactivity in marine Pseudoalteromonas.</title>
        <authorList>
            <person name="Sonnenschein E.C."/>
            <person name="Bech P.K."/>
        </authorList>
    </citation>
    <scope>NUCLEOTIDE SEQUENCE</scope>
    <source>
        <strain evidence="3">S2897</strain>
    </source>
</reference>
<dbReference type="RefSeq" id="WP_022946588.1">
    <property type="nucleotide sequence ID" value="NZ_DJHQ01000036.1"/>
</dbReference>
<reference evidence="3 5" key="2">
    <citation type="submission" date="2017-12" db="EMBL/GenBank/DDBJ databases">
        <authorList>
            <person name="Paulsen S."/>
            <person name="Gram L.K."/>
        </authorList>
    </citation>
    <scope>NUCLEOTIDE SEQUENCE [LARGE SCALE GENOMIC DNA]</scope>
    <source>
        <strain evidence="3 5">S2897</strain>
    </source>
</reference>
<reference evidence="5" key="3">
    <citation type="submission" date="2019-06" db="EMBL/GenBank/DDBJ databases">
        <title>Co-occurence of chitin degradation, pigmentation and bioactivity in marine Pseudoalteromonas.</title>
        <authorList>
            <person name="Sonnenschein E.C."/>
            <person name="Bech P.K."/>
        </authorList>
    </citation>
    <scope>NUCLEOTIDE SEQUENCE [LARGE SCALE GENOMIC DNA]</scope>
    <source>
        <strain evidence="5">S2897</strain>
    </source>
</reference>
<dbReference type="EMBL" id="PNCG01000002">
    <property type="protein sequence ID" value="TMP88434.1"/>
    <property type="molecule type" value="Genomic_DNA"/>
</dbReference>
<keyword evidence="1" id="KW-1133">Transmembrane helix</keyword>
<dbReference type="Proteomes" id="UP000033664">
    <property type="component" value="Unassembled WGS sequence"/>
</dbReference>
<keyword evidence="1" id="KW-0472">Membrane</keyword>
<keyword evidence="4" id="KW-1185">Reference proteome</keyword>
<feature type="transmembrane region" description="Helical" evidence="1">
    <location>
        <begin position="34"/>
        <end position="54"/>
    </location>
</feature>
<dbReference type="STRING" id="151081.TW72_09000"/>
<evidence type="ECO:0000256" key="1">
    <source>
        <dbReference type="SAM" id="Phobius"/>
    </source>
</evidence>
<proteinExistence type="predicted"/>
<feature type="transmembrane region" description="Helical" evidence="1">
    <location>
        <begin position="7"/>
        <end position="28"/>
    </location>
</feature>
<accession>A0A0F4PY96</accession>
<evidence type="ECO:0000313" key="5">
    <source>
        <dbReference type="Proteomes" id="UP000305874"/>
    </source>
</evidence>
<protein>
    <submittedName>
        <fullName evidence="2">Uncharacterized protein</fullName>
    </submittedName>
</protein>
<evidence type="ECO:0000313" key="3">
    <source>
        <dbReference type="EMBL" id="TMP88434.1"/>
    </source>
</evidence>
<organism evidence="2 4">
    <name type="scientific">Pseudoalteromonas ruthenica</name>
    <dbReference type="NCBI Taxonomy" id="151081"/>
    <lineage>
        <taxon>Bacteria</taxon>
        <taxon>Pseudomonadati</taxon>
        <taxon>Pseudomonadota</taxon>
        <taxon>Gammaproteobacteria</taxon>
        <taxon>Alteromonadales</taxon>
        <taxon>Pseudoalteromonadaceae</taxon>
        <taxon>Pseudoalteromonas</taxon>
    </lineage>
</organism>
<dbReference type="OrthoDB" id="6315285at2"/>
<comment type="caution">
    <text evidence="2">The sequence shown here is derived from an EMBL/GenBank/DDBJ whole genome shotgun (WGS) entry which is preliminary data.</text>
</comment>
<sequence length="62" mass="6707">MESVVNIVSRIIGYVLFVPFICFYSYVLGPVLKAVLIPGGVVVLALIMGPAKAWRVWKAANG</sequence>
<evidence type="ECO:0000313" key="4">
    <source>
        <dbReference type="Proteomes" id="UP000033664"/>
    </source>
</evidence>
<dbReference type="Proteomes" id="UP000305874">
    <property type="component" value="Unassembled WGS sequence"/>
</dbReference>
<name>A0A0F4PY96_9GAMM</name>
<dbReference type="AlphaFoldDB" id="A0A0F4PY96"/>
<reference evidence="2 4" key="1">
    <citation type="journal article" date="2015" name="BMC Genomics">
        <title>Genome mining reveals unlocked bioactive potential of marine Gram-negative bacteria.</title>
        <authorList>
            <person name="Machado H."/>
            <person name="Sonnenschein E.C."/>
            <person name="Melchiorsen J."/>
            <person name="Gram L."/>
        </authorList>
    </citation>
    <scope>NUCLEOTIDE SEQUENCE [LARGE SCALE GENOMIC DNA]</scope>
    <source>
        <strain evidence="2 4">S3137</strain>
    </source>
</reference>